<keyword evidence="2" id="KW-1185">Reference proteome</keyword>
<sequence>MAGGPIPGRTFSRHWQTAVDRPSYTLGAWLGRTGNHHDGDWAVLCAGASGSQITTSFQELRYVAPRQDSPSEALPEPPYLVDYDDDYFDEKMDLAKLVDVPESDRDEMGVDFVLAMDGTRWKRYRFSCVPAMDQTIVAHQRINIRGGPGPRVAQLVPSSFEVEYNNFGMALQHGYLTETTVTMAAHASESANPREPLWFFVLQFDDSNQGTVRPLSVPCGFWSAEENPASIPADIVLDPTLQFERIGRDSVAPLSTWTQVLEDLSFTIQTKMHTYVLGLGDDEILVLRELQKHRGFTSNAYISDECPS</sequence>
<dbReference type="EMBL" id="MNAD01001129">
    <property type="protein sequence ID" value="OJT07772.1"/>
    <property type="molecule type" value="Genomic_DNA"/>
</dbReference>
<reference evidence="1 2" key="1">
    <citation type="submission" date="2016-10" db="EMBL/GenBank/DDBJ databases">
        <title>Genome sequence of the basidiomycete white-rot fungus Trametes pubescens.</title>
        <authorList>
            <person name="Makela M.R."/>
            <person name="Granchi Z."/>
            <person name="Peng M."/>
            <person name="De Vries R.P."/>
            <person name="Grigoriev I."/>
            <person name="Riley R."/>
            <person name="Hilden K."/>
        </authorList>
    </citation>
    <scope>NUCLEOTIDE SEQUENCE [LARGE SCALE GENOMIC DNA]</scope>
    <source>
        <strain evidence="1 2">FBCC735</strain>
    </source>
</reference>
<evidence type="ECO:0000313" key="1">
    <source>
        <dbReference type="EMBL" id="OJT07772.1"/>
    </source>
</evidence>
<dbReference type="OrthoDB" id="10411077at2759"/>
<dbReference type="AlphaFoldDB" id="A0A1M2VJP6"/>
<protein>
    <submittedName>
        <fullName evidence="1">Uncharacterized protein</fullName>
    </submittedName>
</protein>
<dbReference type="Proteomes" id="UP000184267">
    <property type="component" value="Unassembled WGS sequence"/>
</dbReference>
<name>A0A1M2VJP6_TRAPU</name>
<dbReference type="OMA" id="FTIQTKM"/>
<evidence type="ECO:0000313" key="2">
    <source>
        <dbReference type="Proteomes" id="UP000184267"/>
    </source>
</evidence>
<organism evidence="1 2">
    <name type="scientific">Trametes pubescens</name>
    <name type="common">White-rot fungus</name>
    <dbReference type="NCBI Taxonomy" id="154538"/>
    <lineage>
        <taxon>Eukaryota</taxon>
        <taxon>Fungi</taxon>
        <taxon>Dikarya</taxon>
        <taxon>Basidiomycota</taxon>
        <taxon>Agaricomycotina</taxon>
        <taxon>Agaricomycetes</taxon>
        <taxon>Polyporales</taxon>
        <taxon>Polyporaceae</taxon>
        <taxon>Trametes</taxon>
    </lineage>
</organism>
<comment type="caution">
    <text evidence="1">The sequence shown here is derived from an EMBL/GenBank/DDBJ whole genome shotgun (WGS) entry which is preliminary data.</text>
</comment>
<proteinExistence type="predicted"/>
<accession>A0A1M2VJP6</accession>
<gene>
    <name evidence="1" type="ORF">TRAPUB_1364</name>
</gene>